<dbReference type="InterPro" id="IPR051231">
    <property type="entry name" value="SOSS-B"/>
</dbReference>
<dbReference type="GO" id="GO:0010212">
    <property type="term" value="P:response to ionizing radiation"/>
    <property type="evidence" value="ECO:0007669"/>
    <property type="project" value="TreeGrafter"/>
</dbReference>
<protein>
    <submittedName>
        <fullName evidence="3">Replication factor A</fullName>
    </submittedName>
</protein>
<feature type="domain" description="OB" evidence="2">
    <location>
        <begin position="77"/>
        <end position="150"/>
    </location>
</feature>
<evidence type="ECO:0000259" key="2">
    <source>
        <dbReference type="Pfam" id="PF01336"/>
    </source>
</evidence>
<dbReference type="NCBIfam" id="NF012035">
    <property type="entry name" value="PRK15491.1"/>
    <property type="match status" value="1"/>
</dbReference>
<dbReference type="EMBL" id="QZAB01000357">
    <property type="protein sequence ID" value="RQD84496.1"/>
    <property type="molecule type" value="Genomic_DNA"/>
</dbReference>
<evidence type="ECO:0000313" key="4">
    <source>
        <dbReference type="Proteomes" id="UP000284763"/>
    </source>
</evidence>
<dbReference type="Pfam" id="PF01336">
    <property type="entry name" value="tRNA_anti-codon"/>
    <property type="match status" value="1"/>
</dbReference>
<dbReference type="PANTHER" id="PTHR13356:SF0">
    <property type="entry name" value="SOSS COMPLEX SUBUNIT B HOMOLOG"/>
    <property type="match status" value="1"/>
</dbReference>
<gene>
    <name evidence="3" type="ORF">D5R95_05720</name>
</gene>
<evidence type="ECO:0000313" key="3">
    <source>
        <dbReference type="EMBL" id="RQD84496.1"/>
    </source>
</evidence>
<proteinExistence type="predicted"/>
<accession>A0A3R7VTS8</accession>
<dbReference type="GO" id="GO:0000724">
    <property type="term" value="P:double-strand break repair via homologous recombination"/>
    <property type="evidence" value="ECO:0007669"/>
    <property type="project" value="TreeGrafter"/>
</dbReference>
<name>A0A3R7VTS8_9EURY</name>
<dbReference type="CDD" id="cd04491">
    <property type="entry name" value="SoSSB_OBF"/>
    <property type="match status" value="3"/>
</dbReference>
<keyword evidence="1" id="KW-0238">DNA-binding</keyword>
<dbReference type="Proteomes" id="UP000284763">
    <property type="component" value="Unassembled WGS sequence"/>
</dbReference>
<dbReference type="InterPro" id="IPR004365">
    <property type="entry name" value="NA-bd_OB_tRNA"/>
</dbReference>
<dbReference type="PANTHER" id="PTHR13356">
    <property type="entry name" value="OB FOLD NUCLEIC ACID BINDING PROTEIN-RELATED"/>
    <property type="match status" value="1"/>
</dbReference>
<dbReference type="InterPro" id="IPR012340">
    <property type="entry name" value="NA-bd_OB-fold"/>
</dbReference>
<reference evidence="3 4" key="1">
    <citation type="submission" date="2018-08" db="EMBL/GenBank/DDBJ databases">
        <title>The metabolism and importance of syntrophic acetate oxidation coupled to methane or sulfide production in haloalkaline environments.</title>
        <authorList>
            <person name="Timmers P.H.A."/>
            <person name="Vavourakis C.D."/>
            <person name="Sorokin D.Y."/>
            <person name="Sinninghe Damste J.S."/>
            <person name="Muyzer G."/>
            <person name="Stams A.J.M."/>
            <person name="Plugge C.M."/>
        </authorList>
    </citation>
    <scope>NUCLEOTIDE SEQUENCE [LARGE SCALE GENOMIC DNA]</scope>
    <source>
        <strain evidence="3">MSAO_Arc3</strain>
    </source>
</reference>
<dbReference type="GO" id="GO:0003677">
    <property type="term" value="F:DNA binding"/>
    <property type="evidence" value="ECO:0007669"/>
    <property type="project" value="UniProtKB-KW"/>
</dbReference>
<evidence type="ECO:0000256" key="1">
    <source>
        <dbReference type="ARBA" id="ARBA00023125"/>
    </source>
</evidence>
<comment type="caution">
    <text evidence="3">The sequence shown here is derived from an EMBL/GenBank/DDBJ whole genome shotgun (WGS) entry which is preliminary data.</text>
</comment>
<sequence length="378" mass="42216">MEYQSELDSIYKKVSNLLTKDEFIEQVTEKVNQMNGLCDEKTAAMLVANDLGIHSDDQNIVNISDISSNNSNVNFMGKVISVFDTKEFQRNDGTNGKVGNIIISDSTGSIKVTLWDEKADLIDNNSIKVGTCLVGNGYPKEGYSGLEVNIGNNNTIKEASEDIDINIKHQKIKEIKDGDKDINLVGKVLDSSDIREFKRKDGSIGKVCNLLIGDDSGKIRVTLWDEKTDFCKEIDLDSSLEIINAYARTNNFTNEVEVQTGFYGLIRKVDNDIEFKENFNLIETITPNQACSIKGQISGLDDIKEFTRKDGTEDLVANIYVSDRSGRIRLVLWGDNANKINEMDIGSNIEVIDAYVKDGLRDEIEAHVGNRSQIYILK</sequence>
<organism evidence="3 4">
    <name type="scientific">Methanosalsum natronophilum</name>
    <dbReference type="NCBI Taxonomy" id="768733"/>
    <lineage>
        <taxon>Archaea</taxon>
        <taxon>Methanobacteriati</taxon>
        <taxon>Methanobacteriota</taxon>
        <taxon>Stenosarchaea group</taxon>
        <taxon>Methanomicrobia</taxon>
        <taxon>Methanosarcinales</taxon>
        <taxon>Methanosarcinaceae</taxon>
        <taxon>Methanosalsum</taxon>
    </lineage>
</organism>
<dbReference type="Gene3D" id="2.40.50.140">
    <property type="entry name" value="Nucleic acid-binding proteins"/>
    <property type="match status" value="3"/>
</dbReference>
<dbReference type="SUPFAM" id="SSF50249">
    <property type="entry name" value="Nucleic acid-binding proteins"/>
    <property type="match status" value="3"/>
</dbReference>
<dbReference type="AlphaFoldDB" id="A0A3R7VTS8"/>